<keyword evidence="4 7" id="KW-0812">Transmembrane</keyword>
<evidence type="ECO:0000256" key="7">
    <source>
        <dbReference type="SAM" id="Phobius"/>
    </source>
</evidence>
<dbReference type="InterPro" id="IPR000731">
    <property type="entry name" value="SSD"/>
</dbReference>
<feature type="transmembrane region" description="Helical" evidence="7">
    <location>
        <begin position="527"/>
        <end position="548"/>
    </location>
</feature>
<feature type="transmembrane region" description="Helical" evidence="7">
    <location>
        <begin position="491"/>
        <end position="512"/>
    </location>
</feature>
<feature type="transmembrane region" description="Helical" evidence="7">
    <location>
        <begin position="560"/>
        <end position="585"/>
    </location>
</feature>
<feature type="transmembrane region" description="Helical" evidence="7">
    <location>
        <begin position="345"/>
        <end position="363"/>
    </location>
</feature>
<feature type="transmembrane region" description="Helical" evidence="7">
    <location>
        <begin position="255"/>
        <end position="277"/>
    </location>
</feature>
<name>A0ABY8VBI7_9CORY</name>
<evidence type="ECO:0000256" key="3">
    <source>
        <dbReference type="ARBA" id="ARBA00022475"/>
    </source>
</evidence>
<dbReference type="PANTHER" id="PTHR33406">
    <property type="entry name" value="MEMBRANE PROTEIN MJ1562-RELATED"/>
    <property type="match status" value="1"/>
</dbReference>
<evidence type="ECO:0000259" key="8">
    <source>
        <dbReference type="PROSITE" id="PS50156"/>
    </source>
</evidence>
<keyword evidence="6 7" id="KW-0472">Membrane</keyword>
<dbReference type="InterPro" id="IPR004869">
    <property type="entry name" value="MMPL_dom"/>
</dbReference>
<keyword evidence="3" id="KW-1003">Cell membrane</keyword>
<organism evidence="9 10">
    <name type="scientific">Corynebacterium breve</name>
    <dbReference type="NCBI Taxonomy" id="3049799"/>
    <lineage>
        <taxon>Bacteria</taxon>
        <taxon>Bacillati</taxon>
        <taxon>Actinomycetota</taxon>
        <taxon>Actinomycetes</taxon>
        <taxon>Mycobacteriales</taxon>
        <taxon>Corynebacteriaceae</taxon>
        <taxon>Corynebacterium</taxon>
    </lineage>
</organism>
<evidence type="ECO:0000256" key="4">
    <source>
        <dbReference type="ARBA" id="ARBA00022692"/>
    </source>
</evidence>
<dbReference type="PROSITE" id="PS50156">
    <property type="entry name" value="SSD"/>
    <property type="match status" value="1"/>
</dbReference>
<feature type="domain" description="SSD" evidence="8">
    <location>
        <begin position="199"/>
        <end position="309"/>
    </location>
</feature>
<proteinExistence type="inferred from homology"/>
<evidence type="ECO:0000313" key="9">
    <source>
        <dbReference type="EMBL" id="WIM66838.1"/>
    </source>
</evidence>
<evidence type="ECO:0000256" key="5">
    <source>
        <dbReference type="ARBA" id="ARBA00022989"/>
    </source>
</evidence>
<evidence type="ECO:0000256" key="1">
    <source>
        <dbReference type="ARBA" id="ARBA00004651"/>
    </source>
</evidence>
<dbReference type="InterPro" id="IPR050545">
    <property type="entry name" value="Mycobact_MmpL"/>
</dbReference>
<feature type="transmembrane region" description="Helical" evidence="7">
    <location>
        <begin position="211"/>
        <end position="234"/>
    </location>
</feature>
<accession>A0ABY8VBI7</accession>
<feature type="transmembrane region" description="Helical" evidence="7">
    <location>
        <begin position="177"/>
        <end position="199"/>
    </location>
</feature>
<feature type="transmembrane region" description="Helical" evidence="7">
    <location>
        <begin position="152"/>
        <end position="170"/>
    </location>
</feature>
<comment type="subcellular location">
    <subcellularLocation>
        <location evidence="1">Cell membrane</location>
        <topology evidence="1">Multi-pass membrane protein</topology>
    </subcellularLocation>
</comment>
<evidence type="ECO:0000313" key="10">
    <source>
        <dbReference type="Proteomes" id="UP001225598"/>
    </source>
</evidence>
<protein>
    <submittedName>
        <fullName evidence="9">MMPL family transporter</fullName>
    </submittedName>
</protein>
<evidence type="ECO:0000256" key="2">
    <source>
        <dbReference type="ARBA" id="ARBA00010157"/>
    </source>
</evidence>
<feature type="transmembrane region" description="Helical" evidence="7">
    <location>
        <begin position="591"/>
        <end position="612"/>
    </location>
</feature>
<evidence type="ECO:0000256" key="6">
    <source>
        <dbReference type="ARBA" id="ARBA00023136"/>
    </source>
</evidence>
<comment type="similarity">
    <text evidence="2">Belongs to the resistance-nodulation-cell division (RND) (TC 2.A.6) family. MmpL subfamily.</text>
</comment>
<dbReference type="RefSeq" id="WP_284823508.1">
    <property type="nucleotide sequence ID" value="NZ_CP126969.1"/>
</dbReference>
<dbReference type="Gene3D" id="1.20.1640.10">
    <property type="entry name" value="Multidrug efflux transporter AcrB transmembrane domain"/>
    <property type="match status" value="2"/>
</dbReference>
<sequence>MSPSTVRSMRWLSLVLIALAVFLLTLGPASAPSSPTAMLPDDAESTFVAEERAKLSDENSGSAIVLFTGVSPQSFGELQTKANDLGGPLIPNEDMDAAIVPVEIAAESLLDNVDAVKDLRATAAADLPDGVSAHVTGPAAIDADLSGVFEGANFTLLAVTAIIVAILLILTYRSPILWIIPLLIIGLADRVVATTYTWLLDTLGMQWNESTGGILSVLVFGAGTNYALLLISRYRDELHKTEDRFEAMAKAWKPTAVTVLASASTVAIGVLCLLLSATPTNRALGVAAAFGVAVAFLFAMFVLPGALVAFGRWVFWPRRPLVDGETNHRVFDAVGRAVGAHPRKILVTSLAVLGVMCIGYFQIVTGLTQADQFIDKPESIAAAKSLADEFPDASATPALVATSEPAEATAALEGDGYSVVDQNGLLQVSGGSTEEIRSSLSGLDAQVGGADAELVDTEDYAANDRTVIFPLVLLLVFVALVFLLRSLVAPAIMVASVLLTNIAALGLGWWVSSALLGFERFDSTTPLYAFVFLVALGIDYTIFLVTRAREQSAVEGTKQGILTALSATGGVITSAGILLAAVFAALGVLPLVVLAQVGIVICLGVLLDTLVVRTLVVPAIVQLLGEKFWWPAHPERNLATSTPASG</sequence>
<keyword evidence="5 7" id="KW-1133">Transmembrane helix</keyword>
<dbReference type="SUPFAM" id="SSF82866">
    <property type="entry name" value="Multidrug efflux transporter AcrB transmembrane domain"/>
    <property type="match status" value="2"/>
</dbReference>
<reference evidence="9 10" key="1">
    <citation type="submission" date="2023-05" db="EMBL/GenBank/DDBJ databases">
        <title>Corynebacterium suedekumii sp. nov. and Corynebacterium breve sp. nov. isolated from raw cow's milk.</title>
        <authorList>
            <person name="Baer M.K."/>
            <person name="Mehl L."/>
            <person name="Hellmuth R."/>
            <person name="Marke G."/>
            <person name="Lipski A."/>
        </authorList>
    </citation>
    <scope>NUCLEOTIDE SEQUENCE [LARGE SCALE GENOMIC DNA]</scope>
    <source>
        <strain evidence="9 10">R4</strain>
    </source>
</reference>
<feature type="transmembrane region" description="Helical" evidence="7">
    <location>
        <begin position="467"/>
        <end position="484"/>
    </location>
</feature>
<keyword evidence="10" id="KW-1185">Reference proteome</keyword>
<gene>
    <name evidence="9" type="ORF">QP027_06775</name>
</gene>
<feature type="transmembrane region" description="Helical" evidence="7">
    <location>
        <begin position="283"/>
        <end position="310"/>
    </location>
</feature>
<dbReference type="Pfam" id="PF03176">
    <property type="entry name" value="MMPL"/>
    <property type="match status" value="2"/>
</dbReference>
<dbReference type="PANTHER" id="PTHR33406:SF6">
    <property type="entry name" value="MEMBRANE PROTEIN YDGH-RELATED"/>
    <property type="match status" value="1"/>
</dbReference>
<dbReference type="Proteomes" id="UP001225598">
    <property type="component" value="Chromosome"/>
</dbReference>
<dbReference type="EMBL" id="CP126969">
    <property type="protein sequence ID" value="WIM66838.1"/>
    <property type="molecule type" value="Genomic_DNA"/>
</dbReference>